<evidence type="ECO:0008006" key="5">
    <source>
        <dbReference type="Google" id="ProtNLM"/>
    </source>
</evidence>
<keyword evidence="2" id="KW-0732">Signal</keyword>
<dbReference type="EMBL" id="CP010951">
    <property type="protein sequence ID" value="AMO24434.1"/>
    <property type="molecule type" value="Genomic_DNA"/>
</dbReference>
<feature type="chain" id="PRO_5007449860" description="DUF2782 domain-containing protein" evidence="2">
    <location>
        <begin position="24"/>
        <end position="111"/>
    </location>
</feature>
<dbReference type="Proteomes" id="UP000070433">
    <property type="component" value="Chromosome"/>
</dbReference>
<protein>
    <recommendedName>
        <fullName evidence="5">DUF2782 domain-containing protein</fullName>
    </recommendedName>
</protein>
<evidence type="ECO:0000313" key="3">
    <source>
        <dbReference type="EMBL" id="AMO24434.1"/>
    </source>
</evidence>
<reference evidence="3 4" key="1">
    <citation type="journal article" date="2014" name="Int. J. Syst. Evol. Microbiol.">
        <title>Ramlibacter solisilvae sp. nov., isolated from forest soil, and emended description of the genus Ramlibacter.</title>
        <authorList>
            <person name="Lee H.J."/>
            <person name="Lee S.H."/>
            <person name="Lee S.S."/>
            <person name="Lee J.S."/>
            <person name="Kim Y."/>
            <person name="Kim S.C."/>
            <person name="Jeon C.O."/>
        </authorList>
    </citation>
    <scope>NUCLEOTIDE SEQUENCE [LARGE SCALE GENOMIC DNA]</scope>
    <source>
        <strain evidence="3 4">5-10</strain>
    </source>
</reference>
<evidence type="ECO:0000256" key="2">
    <source>
        <dbReference type="SAM" id="SignalP"/>
    </source>
</evidence>
<dbReference type="AlphaFoldDB" id="A0A127JWY8"/>
<evidence type="ECO:0000313" key="4">
    <source>
        <dbReference type="Proteomes" id="UP000070433"/>
    </source>
</evidence>
<feature type="region of interest" description="Disordered" evidence="1">
    <location>
        <begin position="64"/>
        <end position="99"/>
    </location>
</feature>
<feature type="region of interest" description="Disordered" evidence="1">
    <location>
        <begin position="24"/>
        <end position="43"/>
    </location>
</feature>
<dbReference type="RefSeq" id="WP_061502219.1">
    <property type="nucleotide sequence ID" value="NZ_CP010951.1"/>
</dbReference>
<sequence length="111" mass="12095">MDSLARLRSLVLIPLAAGAAALAQTPPLVQESQPTDPRQNQKVERLRVEDKGVAIDEVRYGGQSQSVTVQPKGDVPAYEIPSENLSRSRPADRREGLGGATGQRVWNVFNF</sequence>
<organism evidence="3 4">
    <name type="scientific">Ramlibacter tataouinensis</name>
    <dbReference type="NCBI Taxonomy" id="94132"/>
    <lineage>
        <taxon>Bacteria</taxon>
        <taxon>Pseudomonadati</taxon>
        <taxon>Pseudomonadota</taxon>
        <taxon>Betaproteobacteria</taxon>
        <taxon>Burkholderiales</taxon>
        <taxon>Comamonadaceae</taxon>
        <taxon>Ramlibacter</taxon>
    </lineage>
</organism>
<name>A0A127JWY8_9BURK</name>
<proteinExistence type="predicted"/>
<dbReference type="OrthoDB" id="8688876at2"/>
<keyword evidence="4" id="KW-1185">Reference proteome</keyword>
<accession>A0A127JWY8</accession>
<gene>
    <name evidence="3" type="ORF">UC35_18320</name>
</gene>
<evidence type="ECO:0000256" key="1">
    <source>
        <dbReference type="SAM" id="MobiDB-lite"/>
    </source>
</evidence>
<feature type="signal peptide" evidence="2">
    <location>
        <begin position="1"/>
        <end position="23"/>
    </location>
</feature>